<evidence type="ECO:0000313" key="3">
    <source>
        <dbReference type="Proteomes" id="UP000515160"/>
    </source>
</evidence>
<feature type="signal peptide" evidence="1">
    <location>
        <begin position="1"/>
        <end position="19"/>
    </location>
</feature>
<protein>
    <submittedName>
        <fullName evidence="4">Uncharacterized protein LOC117577930</fullName>
    </submittedName>
</protein>
<dbReference type="Pfam" id="PF05267">
    <property type="entry name" value="DUF725"/>
    <property type="match status" value="1"/>
</dbReference>
<dbReference type="InterPro" id="IPR007931">
    <property type="entry name" value="TsetseEP"/>
</dbReference>
<dbReference type="GeneID" id="117577930"/>
<dbReference type="Proteomes" id="UP000515160">
    <property type="component" value="Chromosome X"/>
</dbReference>
<dbReference type="RefSeq" id="XP_034118824.1">
    <property type="nucleotide sequence ID" value="XM_034262933.2"/>
</dbReference>
<evidence type="ECO:0000256" key="1">
    <source>
        <dbReference type="SAM" id="SignalP"/>
    </source>
</evidence>
<sequence>MKFIIATTVLCLCLALGQAQPLTTPAPWSTQLSSLVDDMTQIGIDAGKTLVHQYEEIVVEPQQQLEQAVDKVETRREESPECVAAQDAEIVSIVDVAHDELHVCGVTAAHDSAEIVSDVNAATQQLVFGGYSLAKTYNKCQNYKNSVLKQSCMAKFYIQATVYLVSARSSVKTIKQSTNERIPGVFVDSNACTHLASSKAVDALDVVNTNIDSCIARARRH</sequence>
<dbReference type="OrthoDB" id="8005239at2759"/>
<evidence type="ECO:0000313" key="4">
    <source>
        <dbReference type="RefSeq" id="XP_034118824.1"/>
    </source>
</evidence>
<name>A0A6P8XZH2_DROAB</name>
<proteinExistence type="predicted"/>
<reference evidence="4" key="1">
    <citation type="submission" date="2025-08" db="UniProtKB">
        <authorList>
            <consortium name="RefSeq"/>
        </authorList>
    </citation>
    <scope>IDENTIFICATION</scope>
    <source>
        <strain evidence="4">15112-1751.03</strain>
        <tissue evidence="4">Whole Adult</tissue>
    </source>
</reference>
<dbReference type="AlphaFoldDB" id="A0A6P8XZH2"/>
<keyword evidence="3" id="KW-1185">Reference proteome</keyword>
<feature type="domain" description="Protein TsetseEP" evidence="2">
    <location>
        <begin position="79"/>
        <end position="196"/>
    </location>
</feature>
<feature type="chain" id="PRO_5027954571" evidence="1">
    <location>
        <begin position="20"/>
        <end position="221"/>
    </location>
</feature>
<organism evidence="3 4">
    <name type="scientific">Drosophila albomicans</name>
    <name type="common">Fruit fly</name>
    <dbReference type="NCBI Taxonomy" id="7291"/>
    <lineage>
        <taxon>Eukaryota</taxon>
        <taxon>Metazoa</taxon>
        <taxon>Ecdysozoa</taxon>
        <taxon>Arthropoda</taxon>
        <taxon>Hexapoda</taxon>
        <taxon>Insecta</taxon>
        <taxon>Pterygota</taxon>
        <taxon>Neoptera</taxon>
        <taxon>Endopterygota</taxon>
        <taxon>Diptera</taxon>
        <taxon>Brachycera</taxon>
        <taxon>Muscomorpha</taxon>
        <taxon>Ephydroidea</taxon>
        <taxon>Drosophilidae</taxon>
        <taxon>Drosophila</taxon>
    </lineage>
</organism>
<evidence type="ECO:0000259" key="2">
    <source>
        <dbReference type="Pfam" id="PF05267"/>
    </source>
</evidence>
<gene>
    <name evidence="4" type="primary">LOC117577930</name>
</gene>
<accession>A0A6P8XZH2</accession>
<keyword evidence="1" id="KW-0732">Signal</keyword>